<protein>
    <submittedName>
        <fullName evidence="1">Uncharacterized protein</fullName>
    </submittedName>
</protein>
<evidence type="ECO:0000313" key="2">
    <source>
        <dbReference type="Proteomes" id="UP000315010"/>
    </source>
</evidence>
<accession>A0A5C5Z3D5</accession>
<comment type="caution">
    <text evidence="1">The sequence shown here is derived from an EMBL/GenBank/DDBJ whole genome shotgun (WGS) entry which is preliminary data.</text>
</comment>
<dbReference type="AlphaFoldDB" id="A0A5C5Z3D5"/>
<dbReference type="OrthoDB" id="277448at2"/>
<sequence>MQLVRAARDLERQGLLQRLIEPNRDRTTYVIPNIALLRQTFENLSGQADVNAICLGLRKTHWARSTQFN</sequence>
<gene>
    <name evidence="1" type="ORF">CA13_28130</name>
</gene>
<proteinExistence type="predicted"/>
<organism evidence="1 2">
    <name type="scientific">Novipirellula herctigrandis</name>
    <dbReference type="NCBI Taxonomy" id="2527986"/>
    <lineage>
        <taxon>Bacteria</taxon>
        <taxon>Pseudomonadati</taxon>
        <taxon>Planctomycetota</taxon>
        <taxon>Planctomycetia</taxon>
        <taxon>Pirellulales</taxon>
        <taxon>Pirellulaceae</taxon>
        <taxon>Novipirellula</taxon>
    </lineage>
</organism>
<dbReference type="EMBL" id="SJPJ01000001">
    <property type="protein sequence ID" value="TWT81361.1"/>
    <property type="molecule type" value="Genomic_DNA"/>
</dbReference>
<dbReference type="RefSeq" id="WP_146397255.1">
    <property type="nucleotide sequence ID" value="NZ_SJPJ01000001.1"/>
</dbReference>
<dbReference type="Proteomes" id="UP000315010">
    <property type="component" value="Unassembled WGS sequence"/>
</dbReference>
<keyword evidence="2" id="KW-1185">Reference proteome</keyword>
<reference evidence="1 2" key="1">
    <citation type="submission" date="2019-02" db="EMBL/GenBank/DDBJ databases">
        <title>Deep-cultivation of Planctomycetes and their phenomic and genomic characterization uncovers novel biology.</title>
        <authorList>
            <person name="Wiegand S."/>
            <person name="Jogler M."/>
            <person name="Boedeker C."/>
            <person name="Pinto D."/>
            <person name="Vollmers J."/>
            <person name="Rivas-Marin E."/>
            <person name="Kohn T."/>
            <person name="Peeters S.H."/>
            <person name="Heuer A."/>
            <person name="Rast P."/>
            <person name="Oberbeckmann S."/>
            <person name="Bunk B."/>
            <person name="Jeske O."/>
            <person name="Meyerdierks A."/>
            <person name="Storesund J.E."/>
            <person name="Kallscheuer N."/>
            <person name="Luecker S."/>
            <person name="Lage O.M."/>
            <person name="Pohl T."/>
            <person name="Merkel B.J."/>
            <person name="Hornburger P."/>
            <person name="Mueller R.-W."/>
            <person name="Bruemmer F."/>
            <person name="Labrenz M."/>
            <person name="Spormann A.M."/>
            <person name="Op Den Camp H."/>
            <person name="Overmann J."/>
            <person name="Amann R."/>
            <person name="Jetten M.S.M."/>
            <person name="Mascher T."/>
            <person name="Medema M.H."/>
            <person name="Devos D.P."/>
            <person name="Kaster A.-K."/>
            <person name="Ovreas L."/>
            <person name="Rohde M."/>
            <person name="Galperin M.Y."/>
            <person name="Jogler C."/>
        </authorList>
    </citation>
    <scope>NUCLEOTIDE SEQUENCE [LARGE SCALE GENOMIC DNA]</scope>
    <source>
        <strain evidence="1 2">CA13</strain>
    </source>
</reference>
<name>A0A5C5Z3D5_9BACT</name>
<evidence type="ECO:0000313" key="1">
    <source>
        <dbReference type="EMBL" id="TWT81361.1"/>
    </source>
</evidence>